<dbReference type="Pfam" id="PF12833">
    <property type="entry name" value="HTH_18"/>
    <property type="match status" value="1"/>
</dbReference>
<keyword evidence="4" id="KW-0902">Two-component regulatory system</keyword>
<keyword evidence="6" id="KW-0238">DNA-binding</keyword>
<dbReference type="Pfam" id="PF00072">
    <property type="entry name" value="Response_reg"/>
    <property type="match status" value="1"/>
</dbReference>
<evidence type="ECO:0000256" key="3">
    <source>
        <dbReference type="ARBA" id="ARBA00022553"/>
    </source>
</evidence>
<dbReference type="SUPFAM" id="SSF52172">
    <property type="entry name" value="CheY-like"/>
    <property type="match status" value="1"/>
</dbReference>
<dbReference type="PANTHER" id="PTHR42713">
    <property type="entry name" value="HISTIDINE KINASE-RELATED"/>
    <property type="match status" value="1"/>
</dbReference>
<keyword evidence="2" id="KW-0963">Cytoplasm</keyword>
<dbReference type="InterPro" id="IPR051552">
    <property type="entry name" value="HptR"/>
</dbReference>
<keyword evidence="3 8" id="KW-0597">Phosphoprotein</keyword>
<protein>
    <submittedName>
        <fullName evidence="11">YesN/AraC family two-component response regulator</fullName>
    </submittedName>
</protein>
<dbReference type="RefSeq" id="WP_116060440.1">
    <property type="nucleotide sequence ID" value="NZ_QRDZ01000006.1"/>
</dbReference>
<dbReference type="PRINTS" id="PR00032">
    <property type="entry name" value="HTHARAC"/>
</dbReference>
<dbReference type="InterPro" id="IPR020449">
    <property type="entry name" value="Tscrpt_reg_AraC-type_HTH"/>
</dbReference>
<dbReference type="GO" id="GO:0043565">
    <property type="term" value="F:sequence-specific DNA binding"/>
    <property type="evidence" value="ECO:0007669"/>
    <property type="project" value="InterPro"/>
</dbReference>
<evidence type="ECO:0000256" key="6">
    <source>
        <dbReference type="ARBA" id="ARBA00023125"/>
    </source>
</evidence>
<dbReference type="SUPFAM" id="SSF46689">
    <property type="entry name" value="Homeodomain-like"/>
    <property type="match status" value="2"/>
</dbReference>
<organism evidence="11 12">
    <name type="scientific">Cohnella phaseoli</name>
    <dbReference type="NCBI Taxonomy" id="456490"/>
    <lineage>
        <taxon>Bacteria</taxon>
        <taxon>Bacillati</taxon>
        <taxon>Bacillota</taxon>
        <taxon>Bacilli</taxon>
        <taxon>Bacillales</taxon>
        <taxon>Paenibacillaceae</taxon>
        <taxon>Cohnella</taxon>
    </lineage>
</organism>
<evidence type="ECO:0000256" key="8">
    <source>
        <dbReference type="PROSITE-ProRule" id="PRU00169"/>
    </source>
</evidence>
<evidence type="ECO:0000259" key="10">
    <source>
        <dbReference type="PROSITE" id="PS50110"/>
    </source>
</evidence>
<evidence type="ECO:0000256" key="1">
    <source>
        <dbReference type="ARBA" id="ARBA00004496"/>
    </source>
</evidence>
<dbReference type="CDD" id="cd17536">
    <property type="entry name" value="REC_YesN-like"/>
    <property type="match status" value="1"/>
</dbReference>
<dbReference type="InterPro" id="IPR011006">
    <property type="entry name" value="CheY-like_superfamily"/>
</dbReference>
<evidence type="ECO:0000256" key="4">
    <source>
        <dbReference type="ARBA" id="ARBA00023012"/>
    </source>
</evidence>
<keyword evidence="7" id="KW-0804">Transcription</keyword>
<dbReference type="PANTHER" id="PTHR42713:SF3">
    <property type="entry name" value="TRANSCRIPTIONAL REGULATORY PROTEIN HPTR"/>
    <property type="match status" value="1"/>
</dbReference>
<comment type="caution">
    <text evidence="11">The sequence shown here is derived from an EMBL/GenBank/DDBJ whole genome shotgun (WGS) entry which is preliminary data.</text>
</comment>
<dbReference type="InterPro" id="IPR009057">
    <property type="entry name" value="Homeodomain-like_sf"/>
</dbReference>
<dbReference type="Proteomes" id="UP000256977">
    <property type="component" value="Unassembled WGS sequence"/>
</dbReference>
<evidence type="ECO:0000256" key="2">
    <source>
        <dbReference type="ARBA" id="ARBA00022490"/>
    </source>
</evidence>
<evidence type="ECO:0000256" key="5">
    <source>
        <dbReference type="ARBA" id="ARBA00023015"/>
    </source>
</evidence>
<feature type="domain" description="HTH araC/xylS-type" evidence="9">
    <location>
        <begin position="341"/>
        <end position="439"/>
    </location>
</feature>
<comment type="subcellular location">
    <subcellularLocation>
        <location evidence="1">Cytoplasm</location>
    </subcellularLocation>
</comment>
<feature type="modified residue" description="4-aspartylphosphate" evidence="8">
    <location>
        <position position="55"/>
    </location>
</feature>
<dbReference type="PROSITE" id="PS01124">
    <property type="entry name" value="HTH_ARAC_FAMILY_2"/>
    <property type="match status" value="1"/>
</dbReference>
<dbReference type="AlphaFoldDB" id="A0A3D9KEG5"/>
<dbReference type="SMART" id="SM00448">
    <property type="entry name" value="REC"/>
    <property type="match status" value="1"/>
</dbReference>
<keyword evidence="5" id="KW-0805">Transcription regulation</keyword>
<dbReference type="SMART" id="SM00342">
    <property type="entry name" value="HTH_ARAC"/>
    <property type="match status" value="1"/>
</dbReference>
<dbReference type="GO" id="GO:0003700">
    <property type="term" value="F:DNA-binding transcription factor activity"/>
    <property type="evidence" value="ECO:0007669"/>
    <property type="project" value="InterPro"/>
</dbReference>
<dbReference type="OrthoDB" id="2640518at2"/>
<name>A0A3D9KEG5_9BACL</name>
<keyword evidence="12" id="KW-1185">Reference proteome</keyword>
<dbReference type="InterPro" id="IPR018060">
    <property type="entry name" value="HTH_AraC"/>
</dbReference>
<dbReference type="GO" id="GO:0005737">
    <property type="term" value="C:cytoplasm"/>
    <property type="evidence" value="ECO:0007669"/>
    <property type="project" value="UniProtKB-SubCell"/>
</dbReference>
<evidence type="ECO:0000259" key="9">
    <source>
        <dbReference type="PROSITE" id="PS01124"/>
    </source>
</evidence>
<evidence type="ECO:0000256" key="7">
    <source>
        <dbReference type="ARBA" id="ARBA00023163"/>
    </source>
</evidence>
<feature type="domain" description="Response regulatory" evidence="10">
    <location>
        <begin position="3"/>
        <end position="120"/>
    </location>
</feature>
<proteinExistence type="predicted"/>
<dbReference type="EMBL" id="QRDZ01000006">
    <property type="protein sequence ID" value="RED84289.1"/>
    <property type="molecule type" value="Genomic_DNA"/>
</dbReference>
<accession>A0A3D9KEG5</accession>
<reference evidence="11 12" key="1">
    <citation type="submission" date="2018-07" db="EMBL/GenBank/DDBJ databases">
        <title>Genomic Encyclopedia of Type Strains, Phase III (KMG-III): the genomes of soil and plant-associated and newly described type strains.</title>
        <authorList>
            <person name="Whitman W."/>
        </authorList>
    </citation>
    <scope>NUCLEOTIDE SEQUENCE [LARGE SCALE GENOMIC DNA]</scope>
    <source>
        <strain evidence="11 12">CECT 7287</strain>
    </source>
</reference>
<sequence length="439" mass="51059">MYNILIADDEPLICRGLANLLESSGLNIENIYTAHNGYEALDYLKMESIDLLVTDIQMGAMSGIELMQQAKIVKPWVQVIVISAHETFQYAQLAMRLGARDYLIKPINSEQLLNSVRHVLLHMDRPEQNQAELIADLREHFRMEQPQPQRMETLDRLVNEPESARELLRTAREQGVDLNGPYFAMLKIRLDCESEGRSVADKDVVLLQYAVLNIVNELLDKDWSHHSFYSANRDVSIIVQWDEASYGGSSSDKINQLEMIGRSLHFNIRKYLGFQCVVGISQILKGHEFLSELNDQVGKAIVWNRQHRDHHLFFYGDFKWELTTEDPTDEELAAQNNLIVEKVKEYVLANYAQKGLTLNEVAQRNHVSPNYLSYLFKKYMGINLWEYVIKLRMEESKRLIQKTDLRRYEISERVGYESPEHFSKIFKKYFGMSPSEMKK</sequence>
<gene>
    <name evidence="11" type="ORF">DFP98_106162</name>
</gene>
<evidence type="ECO:0000313" key="12">
    <source>
        <dbReference type="Proteomes" id="UP000256977"/>
    </source>
</evidence>
<dbReference type="Gene3D" id="1.10.10.60">
    <property type="entry name" value="Homeodomain-like"/>
    <property type="match status" value="2"/>
</dbReference>
<dbReference type="PROSITE" id="PS50110">
    <property type="entry name" value="RESPONSE_REGULATORY"/>
    <property type="match status" value="1"/>
</dbReference>
<evidence type="ECO:0000313" key="11">
    <source>
        <dbReference type="EMBL" id="RED84289.1"/>
    </source>
</evidence>
<dbReference type="GO" id="GO:0000160">
    <property type="term" value="P:phosphorelay signal transduction system"/>
    <property type="evidence" value="ECO:0007669"/>
    <property type="project" value="UniProtKB-KW"/>
</dbReference>
<dbReference type="Gene3D" id="3.40.50.2300">
    <property type="match status" value="1"/>
</dbReference>
<dbReference type="InterPro" id="IPR001789">
    <property type="entry name" value="Sig_transdc_resp-reg_receiver"/>
</dbReference>